<dbReference type="SUPFAM" id="SSF48726">
    <property type="entry name" value="Immunoglobulin"/>
    <property type="match status" value="1"/>
</dbReference>
<dbReference type="SMART" id="SM00082">
    <property type="entry name" value="LRRCT"/>
    <property type="match status" value="1"/>
</dbReference>
<dbReference type="InterPro" id="IPR000483">
    <property type="entry name" value="Cys-rich_flank_reg_C"/>
</dbReference>
<dbReference type="InterPro" id="IPR003598">
    <property type="entry name" value="Ig_sub2"/>
</dbReference>
<dbReference type="PANTHER" id="PTHR24369:SF210">
    <property type="entry name" value="CHAOPTIN-RELATED"/>
    <property type="match status" value="1"/>
</dbReference>
<evidence type="ECO:0000313" key="9">
    <source>
        <dbReference type="Proteomes" id="UP000663874"/>
    </source>
</evidence>
<keyword evidence="6" id="KW-0812">Transmembrane</keyword>
<dbReference type="InterPro" id="IPR050541">
    <property type="entry name" value="LRR_TM_domain-containing"/>
</dbReference>
<dbReference type="SMART" id="SM00409">
    <property type="entry name" value="IG"/>
    <property type="match status" value="1"/>
</dbReference>
<keyword evidence="6" id="KW-1133">Transmembrane helix</keyword>
<evidence type="ECO:0000259" key="7">
    <source>
        <dbReference type="PROSITE" id="PS50835"/>
    </source>
</evidence>
<keyword evidence="1" id="KW-0433">Leucine-rich repeat</keyword>
<dbReference type="PRINTS" id="PR00019">
    <property type="entry name" value="LEURICHRPT"/>
</dbReference>
<comment type="caution">
    <text evidence="8">The sequence shown here is derived from an EMBL/GenBank/DDBJ whole genome shotgun (WGS) entry which is preliminary data.</text>
</comment>
<accession>A0A819GIC9</accession>
<keyword evidence="3" id="KW-0677">Repeat</keyword>
<dbReference type="Gene3D" id="3.80.10.10">
    <property type="entry name" value="Ribonuclease Inhibitor"/>
    <property type="match status" value="1"/>
</dbReference>
<evidence type="ECO:0000256" key="6">
    <source>
        <dbReference type="SAM" id="Phobius"/>
    </source>
</evidence>
<protein>
    <recommendedName>
        <fullName evidence="7">Ig-like domain-containing protein</fullName>
    </recommendedName>
</protein>
<proteinExistence type="predicted"/>
<dbReference type="PROSITE" id="PS51450">
    <property type="entry name" value="LRR"/>
    <property type="match status" value="1"/>
</dbReference>
<reference evidence="8" key="1">
    <citation type="submission" date="2021-02" db="EMBL/GenBank/DDBJ databases">
        <authorList>
            <person name="Nowell W R."/>
        </authorList>
    </citation>
    <scope>NUCLEOTIDE SEQUENCE</scope>
</reference>
<dbReference type="SUPFAM" id="SSF52058">
    <property type="entry name" value="L domain-like"/>
    <property type="match status" value="1"/>
</dbReference>
<dbReference type="Proteomes" id="UP000663874">
    <property type="component" value="Unassembled WGS sequence"/>
</dbReference>
<keyword evidence="4" id="KW-1015">Disulfide bond</keyword>
<dbReference type="AlphaFoldDB" id="A0A819GIC9"/>
<dbReference type="Gene3D" id="2.60.40.10">
    <property type="entry name" value="Immunoglobulins"/>
    <property type="match status" value="1"/>
</dbReference>
<dbReference type="InterPro" id="IPR013783">
    <property type="entry name" value="Ig-like_fold"/>
</dbReference>
<dbReference type="PANTHER" id="PTHR24369">
    <property type="entry name" value="ANTIGEN BSP, PUTATIVE-RELATED"/>
    <property type="match status" value="1"/>
</dbReference>
<dbReference type="InterPro" id="IPR032675">
    <property type="entry name" value="LRR_dom_sf"/>
</dbReference>
<feature type="domain" description="Ig-like" evidence="7">
    <location>
        <begin position="219"/>
        <end position="329"/>
    </location>
</feature>
<dbReference type="InterPro" id="IPR036179">
    <property type="entry name" value="Ig-like_dom_sf"/>
</dbReference>
<evidence type="ECO:0000313" key="8">
    <source>
        <dbReference type="EMBL" id="CAF3882393.1"/>
    </source>
</evidence>
<dbReference type="Pfam" id="PF13927">
    <property type="entry name" value="Ig_3"/>
    <property type="match status" value="1"/>
</dbReference>
<evidence type="ECO:0000256" key="4">
    <source>
        <dbReference type="ARBA" id="ARBA00023157"/>
    </source>
</evidence>
<dbReference type="InterPro" id="IPR003599">
    <property type="entry name" value="Ig_sub"/>
</dbReference>
<dbReference type="InterPro" id="IPR001611">
    <property type="entry name" value="Leu-rich_rpt"/>
</dbReference>
<name>A0A819GIC9_9BILA</name>
<organism evidence="8 9">
    <name type="scientific">Rotaria sordida</name>
    <dbReference type="NCBI Taxonomy" id="392033"/>
    <lineage>
        <taxon>Eukaryota</taxon>
        <taxon>Metazoa</taxon>
        <taxon>Spiralia</taxon>
        <taxon>Gnathifera</taxon>
        <taxon>Rotifera</taxon>
        <taxon>Eurotatoria</taxon>
        <taxon>Bdelloidea</taxon>
        <taxon>Philodinida</taxon>
        <taxon>Philodinidae</taxon>
        <taxon>Rotaria</taxon>
    </lineage>
</organism>
<keyword evidence="2" id="KW-0732">Signal</keyword>
<dbReference type="PROSITE" id="PS50835">
    <property type="entry name" value="IG_LIKE"/>
    <property type="match status" value="1"/>
</dbReference>
<evidence type="ECO:0000256" key="5">
    <source>
        <dbReference type="SAM" id="MobiDB-lite"/>
    </source>
</evidence>
<dbReference type="EMBL" id="CAJOBE010003470">
    <property type="protein sequence ID" value="CAF3882393.1"/>
    <property type="molecule type" value="Genomic_DNA"/>
</dbReference>
<feature type="non-terminal residue" evidence="8">
    <location>
        <position position="593"/>
    </location>
</feature>
<evidence type="ECO:0000256" key="3">
    <source>
        <dbReference type="ARBA" id="ARBA00022737"/>
    </source>
</evidence>
<dbReference type="InterPro" id="IPR007110">
    <property type="entry name" value="Ig-like_dom"/>
</dbReference>
<gene>
    <name evidence="8" type="ORF">FNK824_LOCUS19610</name>
</gene>
<evidence type="ECO:0000256" key="2">
    <source>
        <dbReference type="ARBA" id="ARBA00022729"/>
    </source>
</evidence>
<dbReference type="InterPro" id="IPR003591">
    <property type="entry name" value="Leu-rich_rpt_typical-subtyp"/>
</dbReference>
<dbReference type="GO" id="GO:0005886">
    <property type="term" value="C:plasma membrane"/>
    <property type="evidence" value="ECO:0007669"/>
    <property type="project" value="TreeGrafter"/>
</dbReference>
<dbReference type="SMART" id="SM00369">
    <property type="entry name" value="LRR_TYP"/>
    <property type="match status" value="3"/>
</dbReference>
<evidence type="ECO:0000256" key="1">
    <source>
        <dbReference type="ARBA" id="ARBA00022614"/>
    </source>
</evidence>
<sequence length="593" mass="68884">ITNLTIRSHRLNSLSNGLLQFSYGNIYYQLNDLRYLYIVQSKLRQIDNQALVLIERALEHLDLSNNELESMPKISNNNVEYSNLEKLILSHNQIQRLTISDIRAYNRLEVLDLSFNHLQYIDMTIINYLKNLKKLFLNSNMLRTLTNNIKFPNYFNLKLSSNPLECDCRLRWLRNTLNRVEYPIYHDEPRCEMPKALADKKMITLSDEQFVCGPIISKPDLRTLITTTGELATLRCDVYSDPAPEIWWTFQNKIIGKMISTVNEPDIHTGSYTIRYSCLSTSSMDLSPATCLNKTTTLTISNIGTEHNGTYNCVAAIRNQGRSDNEYLSYELRVRQTSLMNSSFVLWTIGLFLFLFLFLLILLCLCCILRCYQSNRQQTKRNKALLFDSMNNHNGFLVENGNIYKEKNDEQHRYVTNGIYDPYDMVDSRSQLGPPMYSEVRIVDSTPLRSIGDGSMSSTLLRRNDPFYDSCRSDRQLYEQVYRPSPFESAIVDEFEDEMIFPTGYEEDYQYREDIMKPNQAVDPRRQTKVQHTNHDRTSETIVLPSPNPINDNHLSHQKVSSTSNIINTPNFDSNYKYNKLESSYAGLVESQL</sequence>
<keyword evidence="6" id="KW-0472">Membrane</keyword>
<feature type="region of interest" description="Disordered" evidence="5">
    <location>
        <begin position="523"/>
        <end position="549"/>
    </location>
</feature>
<dbReference type="CDD" id="cd00096">
    <property type="entry name" value="Ig"/>
    <property type="match status" value="1"/>
</dbReference>
<feature type="transmembrane region" description="Helical" evidence="6">
    <location>
        <begin position="344"/>
        <end position="372"/>
    </location>
</feature>
<dbReference type="SMART" id="SM00408">
    <property type="entry name" value="IGc2"/>
    <property type="match status" value="1"/>
</dbReference>